<accession>A0A0A9C0J7</accession>
<dbReference type="EMBL" id="GBRH01230960">
    <property type="protein sequence ID" value="JAD66935.1"/>
    <property type="molecule type" value="Transcribed_RNA"/>
</dbReference>
<reference evidence="1" key="1">
    <citation type="submission" date="2014-09" db="EMBL/GenBank/DDBJ databases">
        <authorList>
            <person name="Magalhaes I.L.F."/>
            <person name="Oliveira U."/>
            <person name="Santos F.R."/>
            <person name="Vidigal T.H.D.A."/>
            <person name="Brescovit A.D."/>
            <person name="Santos A.J."/>
        </authorList>
    </citation>
    <scope>NUCLEOTIDE SEQUENCE</scope>
    <source>
        <tissue evidence="1">Shoot tissue taken approximately 20 cm above the soil surface</tissue>
    </source>
</reference>
<organism evidence="1">
    <name type="scientific">Arundo donax</name>
    <name type="common">Giant reed</name>
    <name type="synonym">Donax arundinaceus</name>
    <dbReference type="NCBI Taxonomy" id="35708"/>
    <lineage>
        <taxon>Eukaryota</taxon>
        <taxon>Viridiplantae</taxon>
        <taxon>Streptophyta</taxon>
        <taxon>Embryophyta</taxon>
        <taxon>Tracheophyta</taxon>
        <taxon>Spermatophyta</taxon>
        <taxon>Magnoliopsida</taxon>
        <taxon>Liliopsida</taxon>
        <taxon>Poales</taxon>
        <taxon>Poaceae</taxon>
        <taxon>PACMAD clade</taxon>
        <taxon>Arundinoideae</taxon>
        <taxon>Arundineae</taxon>
        <taxon>Arundo</taxon>
    </lineage>
</organism>
<sequence>MVLNRRDRDDLPSLTIEHALNLGWDFVLRESPVWLI</sequence>
<evidence type="ECO:0000313" key="1">
    <source>
        <dbReference type="EMBL" id="JAD66935.1"/>
    </source>
</evidence>
<protein>
    <submittedName>
        <fullName evidence="1">Uncharacterized protein</fullName>
    </submittedName>
</protein>
<proteinExistence type="predicted"/>
<name>A0A0A9C0J7_ARUDO</name>
<reference evidence="1" key="2">
    <citation type="journal article" date="2015" name="Data Brief">
        <title>Shoot transcriptome of the giant reed, Arundo donax.</title>
        <authorList>
            <person name="Barrero R.A."/>
            <person name="Guerrero F.D."/>
            <person name="Moolhuijzen P."/>
            <person name="Goolsby J.A."/>
            <person name="Tidwell J."/>
            <person name="Bellgard S.E."/>
            <person name="Bellgard M.I."/>
        </authorList>
    </citation>
    <scope>NUCLEOTIDE SEQUENCE</scope>
    <source>
        <tissue evidence="1">Shoot tissue taken approximately 20 cm above the soil surface</tissue>
    </source>
</reference>
<dbReference type="AlphaFoldDB" id="A0A0A9C0J7"/>